<comment type="caution">
    <text evidence="2">The sequence shown here is derived from an EMBL/GenBank/DDBJ whole genome shotgun (WGS) entry which is preliminary data.</text>
</comment>
<accession>A0A0G1XQG8</accession>
<name>A0A0G1XQG8_9BACT</name>
<dbReference type="InterPro" id="IPR002575">
    <property type="entry name" value="Aminoglycoside_PTrfase"/>
</dbReference>
<sequence length="303" mass="36134">MSQNFRVETDKGTYFLKQYRNRINTNIYEIKEAEAFFASGGIQIISPIKDRYEREAFWDGEHWFSLFPFIFSQSPIATKMNLTLVGNLARTLSRIHLVGQSFPKLPFQLLRIGTERKFHLEQVELLRILQGHKQKTALEERMMDILRKKAVYKRDVIIQPQDLLLSYDRLLHGDYQYTNVFIDQTDEVTHVYDLERACLGPTEYEVVRSLMLNCFDDGWKPRNFSHARHYLNEYRSNHPLSFDLFRQAMHLYAYNILHMTWIEARYLVFGIDTQLDLFNRHADRVEFFATQNIDSFCEETFPM</sequence>
<evidence type="ECO:0000259" key="1">
    <source>
        <dbReference type="Pfam" id="PF01636"/>
    </source>
</evidence>
<organism evidence="2 3">
    <name type="scientific">Candidatus Uhrbacteria bacterium GW2011_GWA2_52_8d</name>
    <dbReference type="NCBI Taxonomy" id="1618979"/>
    <lineage>
        <taxon>Bacteria</taxon>
        <taxon>Candidatus Uhriibacteriota</taxon>
    </lineage>
</organism>
<dbReference type="EMBL" id="LCRH01000008">
    <property type="protein sequence ID" value="KKW33156.1"/>
    <property type="molecule type" value="Genomic_DNA"/>
</dbReference>
<dbReference type="InterPro" id="IPR011009">
    <property type="entry name" value="Kinase-like_dom_sf"/>
</dbReference>
<gene>
    <name evidence="2" type="ORF">UY76_C0008G0029</name>
</gene>
<dbReference type="Gene3D" id="3.90.1200.10">
    <property type="match status" value="1"/>
</dbReference>
<evidence type="ECO:0000313" key="3">
    <source>
        <dbReference type="Proteomes" id="UP000034054"/>
    </source>
</evidence>
<evidence type="ECO:0000313" key="2">
    <source>
        <dbReference type="EMBL" id="KKW33156.1"/>
    </source>
</evidence>
<dbReference type="Pfam" id="PF01636">
    <property type="entry name" value="APH"/>
    <property type="match status" value="1"/>
</dbReference>
<proteinExistence type="predicted"/>
<protein>
    <recommendedName>
        <fullName evidence="1">Aminoglycoside phosphotransferase domain-containing protein</fullName>
    </recommendedName>
</protein>
<dbReference type="SUPFAM" id="SSF56112">
    <property type="entry name" value="Protein kinase-like (PK-like)"/>
    <property type="match status" value="1"/>
</dbReference>
<feature type="domain" description="Aminoglycoside phosphotransferase" evidence="1">
    <location>
        <begin position="3"/>
        <end position="218"/>
    </location>
</feature>
<dbReference type="Proteomes" id="UP000034054">
    <property type="component" value="Unassembled WGS sequence"/>
</dbReference>
<reference evidence="2 3" key="1">
    <citation type="journal article" date="2015" name="Nature">
        <title>rRNA introns, odd ribosomes, and small enigmatic genomes across a large radiation of phyla.</title>
        <authorList>
            <person name="Brown C.T."/>
            <person name="Hug L.A."/>
            <person name="Thomas B.C."/>
            <person name="Sharon I."/>
            <person name="Castelle C.J."/>
            <person name="Singh A."/>
            <person name="Wilkins M.J."/>
            <person name="Williams K.H."/>
            <person name="Banfield J.F."/>
        </authorList>
    </citation>
    <scope>NUCLEOTIDE SEQUENCE [LARGE SCALE GENOMIC DNA]</scope>
</reference>
<dbReference type="AlphaFoldDB" id="A0A0G1XQG8"/>